<dbReference type="PANTHER" id="PTHR24068">
    <property type="entry name" value="UBIQUITIN-CONJUGATING ENZYME E2"/>
    <property type="match status" value="1"/>
</dbReference>
<evidence type="ECO:0000259" key="3">
    <source>
        <dbReference type="PROSITE" id="PS50127"/>
    </source>
</evidence>
<keyword evidence="5" id="KW-1185">Reference proteome</keyword>
<dbReference type="InterPro" id="IPR000608">
    <property type="entry name" value="UBC"/>
</dbReference>
<dbReference type="PROSITE" id="PS50127">
    <property type="entry name" value="UBC_2"/>
    <property type="match status" value="1"/>
</dbReference>
<comment type="similarity">
    <text evidence="2">Belongs to the ubiquitin-conjugating enzyme family.</text>
</comment>
<name>A0A8J5JXW4_HOMAM</name>
<reference evidence="4" key="1">
    <citation type="journal article" date="2021" name="Sci. Adv.">
        <title>The American lobster genome reveals insights on longevity, neural, and immune adaptations.</title>
        <authorList>
            <person name="Polinski J.M."/>
            <person name="Zimin A.V."/>
            <person name="Clark K.F."/>
            <person name="Kohn A.B."/>
            <person name="Sadowski N."/>
            <person name="Timp W."/>
            <person name="Ptitsyn A."/>
            <person name="Khanna P."/>
            <person name="Romanova D.Y."/>
            <person name="Williams P."/>
            <person name="Greenwood S.J."/>
            <person name="Moroz L.L."/>
            <person name="Walt D.R."/>
            <person name="Bodnar A.G."/>
        </authorList>
    </citation>
    <scope>NUCLEOTIDE SEQUENCE</scope>
    <source>
        <strain evidence="4">GMGI-L3</strain>
    </source>
</reference>
<feature type="domain" description="UBC core" evidence="3">
    <location>
        <begin position="1"/>
        <end position="148"/>
    </location>
</feature>
<protein>
    <submittedName>
        <fullName evidence="4">Ubiquitin-conjugating enzyme E2 D3-like</fullName>
    </submittedName>
</protein>
<dbReference type="PROSITE" id="PS00183">
    <property type="entry name" value="UBC_1"/>
    <property type="match status" value="1"/>
</dbReference>
<organism evidence="4 5">
    <name type="scientific">Homarus americanus</name>
    <name type="common">American lobster</name>
    <dbReference type="NCBI Taxonomy" id="6706"/>
    <lineage>
        <taxon>Eukaryota</taxon>
        <taxon>Metazoa</taxon>
        <taxon>Ecdysozoa</taxon>
        <taxon>Arthropoda</taxon>
        <taxon>Crustacea</taxon>
        <taxon>Multicrustacea</taxon>
        <taxon>Malacostraca</taxon>
        <taxon>Eumalacostraca</taxon>
        <taxon>Eucarida</taxon>
        <taxon>Decapoda</taxon>
        <taxon>Pleocyemata</taxon>
        <taxon>Astacidea</taxon>
        <taxon>Nephropoidea</taxon>
        <taxon>Nephropidae</taxon>
        <taxon>Homarus</taxon>
    </lineage>
</organism>
<keyword evidence="2" id="KW-0067">ATP-binding</keyword>
<evidence type="ECO:0000313" key="5">
    <source>
        <dbReference type="Proteomes" id="UP000747542"/>
    </source>
</evidence>
<dbReference type="EMBL" id="JAHLQT010029499">
    <property type="protein sequence ID" value="KAG7161409.1"/>
    <property type="molecule type" value="Genomic_DNA"/>
</dbReference>
<accession>A0A8J5JXW4</accession>
<keyword evidence="2" id="KW-0833">Ubl conjugation pathway</keyword>
<dbReference type="SMART" id="SM00212">
    <property type="entry name" value="UBCc"/>
    <property type="match status" value="1"/>
</dbReference>
<feature type="active site" description="Glycyl thioester intermediate" evidence="1">
    <location>
        <position position="85"/>
    </location>
</feature>
<evidence type="ECO:0000256" key="2">
    <source>
        <dbReference type="RuleBase" id="RU362109"/>
    </source>
</evidence>
<dbReference type="Proteomes" id="UP000747542">
    <property type="component" value="Unassembled WGS sequence"/>
</dbReference>
<dbReference type="OrthoDB" id="9984419at2759"/>
<proteinExistence type="inferred from homology"/>
<gene>
    <name evidence="4" type="primary">Ube2d3-L</name>
    <name evidence="4" type="ORF">Hamer_G014048</name>
</gene>
<evidence type="ECO:0000256" key="1">
    <source>
        <dbReference type="PROSITE-ProRule" id="PRU10133"/>
    </source>
</evidence>
<dbReference type="FunFam" id="3.10.110.10:FF:000002">
    <property type="entry name" value="Ubiquitin-conjugating enzyme E2 D3"/>
    <property type="match status" value="1"/>
</dbReference>
<keyword evidence="2" id="KW-0547">Nucleotide-binding</keyword>
<dbReference type="GO" id="GO:0005524">
    <property type="term" value="F:ATP binding"/>
    <property type="evidence" value="ECO:0007669"/>
    <property type="project" value="UniProtKB-UniRule"/>
</dbReference>
<dbReference type="Pfam" id="PF00179">
    <property type="entry name" value="UQ_con"/>
    <property type="match status" value="1"/>
</dbReference>
<sequence>MALLRINKDLQELVKNPPPNCSAGIKDRDPFHCEATIIGPKNSPYQRGVFHLSVKFPKDYPFTPPEISFITKIYHPNINDKGTICLDILRKGRWSPTLSLSKVLLTICALMTEPNPKSSLRPEIAREYEKSRDVYNSKAKEWTQKYAL</sequence>
<evidence type="ECO:0000313" key="4">
    <source>
        <dbReference type="EMBL" id="KAG7161409.1"/>
    </source>
</evidence>
<dbReference type="AlphaFoldDB" id="A0A8J5JXW4"/>
<comment type="caution">
    <text evidence="4">The sequence shown here is derived from an EMBL/GenBank/DDBJ whole genome shotgun (WGS) entry which is preliminary data.</text>
</comment>
<dbReference type="InterPro" id="IPR023313">
    <property type="entry name" value="UBQ-conjugating_AS"/>
</dbReference>